<feature type="transmembrane region" description="Helical" evidence="6">
    <location>
        <begin position="184"/>
        <end position="200"/>
    </location>
</feature>
<dbReference type="PANTHER" id="PTHR34820:SF4">
    <property type="entry name" value="INNER MEMBRANE PROTEIN YEBZ"/>
    <property type="match status" value="1"/>
</dbReference>
<evidence type="ECO:0000313" key="8">
    <source>
        <dbReference type="EMBL" id="CAB4664962.1"/>
    </source>
</evidence>
<feature type="transmembrane region" description="Helical" evidence="6">
    <location>
        <begin position="251"/>
        <end position="272"/>
    </location>
</feature>
<dbReference type="AlphaFoldDB" id="A0A6J6LTD6"/>
<sequence>MRQTATERAPHNTTAPPLGFGAISLLAVALVVLAVCALAVSLVVTGGGYESPAAGLSDPGPLVAWGVPTLRLLTEIAALATIGWLLAACLLDPSGKDGVISRVGRSDAVRASIAALIWSVLALAQTFFVLANILGITLSQAFNPAIFATYAGDIPATRALMIMALLAFIVSFGAFITSTIGAEAGWLIVALVAVSLPVLGGHGSGLGDHALAITAGTTHILAAVIWVGGLMALALHAARRDGSLQQSLQRFSAIALIAITLLALSGIANAYTRLESLDQLFNTGYGQVVFTKALLIISLGIIGWVMRRRLISGPKKTFGVALFARIAGLELVIMMIAVALGVSLASSASPRLQTPFNSFGETLLGFAYPPPPTVLTVGLGFRLEPLFLTLGIVGAALYCIGVARLRKRGDKWPWGRLIAWLLGIGIMIWCTNGGIATYSQVSVGLHMFQHMTLTMLAPIMLVLGAPATLALRAIKPGKGFDRGPREWLLWLLQSWVTRIATNPFFVFFIYVIGLYGLYMTPLFGWLMGSHAGHVVMQLHFLAAGYLFYWILIGIDPRPKPLPYWARLLILMLALSVHGFFAVAMLMSSTPLAIEWYGVVQPDWIVDPLRDTLVGAQVAWGLSEIPTTIVLIVIAVQWSRSDEREARRSDRKAERDGGVELARYNERFARLAERDEQG</sequence>
<feature type="transmembrane region" description="Helical" evidence="6">
    <location>
        <begin position="20"/>
        <end position="49"/>
    </location>
</feature>
<feature type="transmembrane region" description="Helical" evidence="6">
    <location>
        <begin position="386"/>
        <end position="405"/>
    </location>
</feature>
<feature type="transmembrane region" description="Helical" evidence="6">
    <location>
        <begin position="69"/>
        <end position="91"/>
    </location>
</feature>
<keyword evidence="3 6" id="KW-0812">Transmembrane</keyword>
<dbReference type="InterPro" id="IPR008457">
    <property type="entry name" value="Cu-R_CopD_dom"/>
</dbReference>
<evidence type="ECO:0000256" key="5">
    <source>
        <dbReference type="ARBA" id="ARBA00023136"/>
    </source>
</evidence>
<feature type="transmembrane region" description="Helical" evidence="6">
    <location>
        <begin position="455"/>
        <end position="474"/>
    </location>
</feature>
<reference evidence="8" key="1">
    <citation type="submission" date="2020-05" db="EMBL/GenBank/DDBJ databases">
        <authorList>
            <person name="Chiriac C."/>
            <person name="Salcher M."/>
            <person name="Ghai R."/>
            <person name="Kavagutti S V."/>
        </authorList>
    </citation>
    <scope>NUCLEOTIDE SEQUENCE</scope>
</reference>
<evidence type="ECO:0000313" key="10">
    <source>
        <dbReference type="EMBL" id="CAB4863744.1"/>
    </source>
</evidence>
<dbReference type="PANTHER" id="PTHR34820">
    <property type="entry name" value="INNER MEMBRANE PROTEIN YEBZ"/>
    <property type="match status" value="1"/>
</dbReference>
<proteinExistence type="predicted"/>
<feature type="transmembrane region" description="Helical" evidence="6">
    <location>
        <begin position="563"/>
        <end position="586"/>
    </location>
</feature>
<dbReference type="EMBL" id="CAEZWW010000021">
    <property type="protein sequence ID" value="CAB4664962.1"/>
    <property type="molecule type" value="Genomic_DNA"/>
</dbReference>
<feature type="transmembrane region" description="Helical" evidence="6">
    <location>
        <begin position="220"/>
        <end position="239"/>
    </location>
</feature>
<dbReference type="EMBL" id="CAEZZA010000056">
    <property type="protein sequence ID" value="CAB4744349.1"/>
    <property type="molecule type" value="Genomic_DNA"/>
</dbReference>
<keyword evidence="5 6" id="KW-0472">Membrane</keyword>
<evidence type="ECO:0000256" key="2">
    <source>
        <dbReference type="ARBA" id="ARBA00022475"/>
    </source>
</evidence>
<dbReference type="InterPro" id="IPR032694">
    <property type="entry name" value="CopC/D"/>
</dbReference>
<feature type="transmembrane region" description="Helical" evidence="6">
    <location>
        <begin position="417"/>
        <end position="435"/>
    </location>
</feature>
<dbReference type="Pfam" id="PF05425">
    <property type="entry name" value="CopD"/>
    <property type="match status" value="1"/>
</dbReference>
<feature type="transmembrane region" description="Helical" evidence="6">
    <location>
        <begin position="112"/>
        <end position="136"/>
    </location>
</feature>
<organism evidence="8">
    <name type="scientific">freshwater metagenome</name>
    <dbReference type="NCBI Taxonomy" id="449393"/>
    <lineage>
        <taxon>unclassified sequences</taxon>
        <taxon>metagenomes</taxon>
        <taxon>ecological metagenomes</taxon>
    </lineage>
</organism>
<name>A0A6J6LTD6_9ZZZZ</name>
<evidence type="ECO:0000313" key="9">
    <source>
        <dbReference type="EMBL" id="CAB4744349.1"/>
    </source>
</evidence>
<dbReference type="GO" id="GO:0005886">
    <property type="term" value="C:plasma membrane"/>
    <property type="evidence" value="ECO:0007669"/>
    <property type="project" value="UniProtKB-SubCell"/>
</dbReference>
<keyword evidence="4 6" id="KW-1133">Transmembrane helix</keyword>
<feature type="transmembrane region" description="Helical" evidence="6">
    <location>
        <begin position="495"/>
        <end position="518"/>
    </location>
</feature>
<comment type="subcellular location">
    <subcellularLocation>
        <location evidence="1">Cell membrane</location>
        <topology evidence="1">Multi-pass membrane protein</topology>
    </subcellularLocation>
</comment>
<evidence type="ECO:0000256" key="4">
    <source>
        <dbReference type="ARBA" id="ARBA00022989"/>
    </source>
</evidence>
<evidence type="ECO:0000259" key="7">
    <source>
        <dbReference type="Pfam" id="PF05425"/>
    </source>
</evidence>
<feature type="transmembrane region" description="Helical" evidence="6">
    <location>
        <begin position="318"/>
        <end position="342"/>
    </location>
</feature>
<evidence type="ECO:0000256" key="1">
    <source>
        <dbReference type="ARBA" id="ARBA00004651"/>
    </source>
</evidence>
<dbReference type="InterPro" id="IPR019108">
    <property type="entry name" value="Caa3_assmbl_CtaG-rel"/>
</dbReference>
<gene>
    <name evidence="8" type="ORF">UFOPK2310_00298</name>
    <name evidence="9" type="ORF">UFOPK2809_00544</name>
    <name evidence="10" type="ORF">UFOPK3425_00288</name>
</gene>
<evidence type="ECO:0000256" key="6">
    <source>
        <dbReference type="SAM" id="Phobius"/>
    </source>
</evidence>
<feature type="domain" description="Copper resistance protein D" evidence="7">
    <location>
        <begin position="246"/>
        <end position="344"/>
    </location>
</feature>
<feature type="transmembrane region" description="Helical" evidence="6">
    <location>
        <begin position="156"/>
        <end position="177"/>
    </location>
</feature>
<protein>
    <submittedName>
        <fullName evidence="8">Unannotated protein</fullName>
    </submittedName>
</protein>
<feature type="transmembrane region" description="Helical" evidence="6">
    <location>
        <begin position="284"/>
        <end position="306"/>
    </location>
</feature>
<dbReference type="EMBL" id="CAFBLV010000034">
    <property type="protein sequence ID" value="CAB4863744.1"/>
    <property type="molecule type" value="Genomic_DNA"/>
</dbReference>
<evidence type="ECO:0000256" key="3">
    <source>
        <dbReference type="ARBA" id="ARBA00022692"/>
    </source>
</evidence>
<dbReference type="Pfam" id="PF09678">
    <property type="entry name" value="Caa3_CtaG"/>
    <property type="match status" value="1"/>
</dbReference>
<keyword evidence="2" id="KW-1003">Cell membrane</keyword>
<accession>A0A6J6LTD6</accession>
<feature type="transmembrane region" description="Helical" evidence="6">
    <location>
        <begin position="617"/>
        <end position="637"/>
    </location>
</feature>
<dbReference type="GO" id="GO:0006825">
    <property type="term" value="P:copper ion transport"/>
    <property type="evidence" value="ECO:0007669"/>
    <property type="project" value="InterPro"/>
</dbReference>
<feature type="transmembrane region" description="Helical" evidence="6">
    <location>
        <begin position="530"/>
        <end position="551"/>
    </location>
</feature>